<keyword evidence="1" id="KW-1133">Transmembrane helix</keyword>
<organism evidence="2 3">
    <name type="scientific">Halarchaeum nitratireducens</name>
    <dbReference type="NCBI Taxonomy" id="489913"/>
    <lineage>
        <taxon>Archaea</taxon>
        <taxon>Methanobacteriati</taxon>
        <taxon>Methanobacteriota</taxon>
        <taxon>Stenosarchaea group</taxon>
        <taxon>Halobacteria</taxon>
        <taxon>Halobacteriales</taxon>
        <taxon>Halobacteriaceae</taxon>
    </lineage>
</organism>
<name>A0A830GA14_9EURY</name>
<feature type="transmembrane region" description="Helical" evidence="1">
    <location>
        <begin position="29"/>
        <end position="48"/>
    </location>
</feature>
<protein>
    <recommendedName>
        <fullName evidence="4">DUF485 domain-containing protein</fullName>
    </recommendedName>
</protein>
<evidence type="ECO:0000313" key="2">
    <source>
        <dbReference type="EMBL" id="GGN12884.1"/>
    </source>
</evidence>
<accession>A0A830GA14</accession>
<keyword evidence="3" id="KW-1185">Reference proteome</keyword>
<dbReference type="RefSeq" id="WP_188877653.1">
    <property type="nucleotide sequence ID" value="NZ_BMOQ01000003.1"/>
</dbReference>
<gene>
    <name evidence="2" type="ORF">GCM10009021_11320</name>
</gene>
<feature type="transmembrane region" description="Helical" evidence="1">
    <location>
        <begin position="60"/>
        <end position="84"/>
    </location>
</feature>
<comment type="caution">
    <text evidence="2">The sequence shown here is derived from an EMBL/GenBank/DDBJ whole genome shotgun (WGS) entry which is preliminary data.</text>
</comment>
<evidence type="ECO:0000313" key="3">
    <source>
        <dbReference type="Proteomes" id="UP000608850"/>
    </source>
</evidence>
<dbReference type="AlphaFoldDB" id="A0A830GA14"/>
<sequence length="98" mass="10432">MTAPTPDASASDDVQRAAERAARGEVRRLFWKVVYFLLGVSLVAHSMATPQAVASAGSPLATAAVGAVGVLFFVGGAYLLAYVFDIDRVAVRWLRRHA</sequence>
<evidence type="ECO:0000256" key="1">
    <source>
        <dbReference type="SAM" id="Phobius"/>
    </source>
</evidence>
<dbReference type="Proteomes" id="UP000608850">
    <property type="component" value="Unassembled WGS sequence"/>
</dbReference>
<keyword evidence="1" id="KW-0812">Transmembrane</keyword>
<proteinExistence type="predicted"/>
<dbReference type="EMBL" id="BMOQ01000003">
    <property type="protein sequence ID" value="GGN12884.1"/>
    <property type="molecule type" value="Genomic_DNA"/>
</dbReference>
<evidence type="ECO:0008006" key="4">
    <source>
        <dbReference type="Google" id="ProtNLM"/>
    </source>
</evidence>
<reference evidence="2 3" key="1">
    <citation type="journal article" date="2019" name="Int. J. Syst. Evol. Microbiol.">
        <title>The Global Catalogue of Microorganisms (GCM) 10K type strain sequencing project: providing services to taxonomists for standard genome sequencing and annotation.</title>
        <authorList>
            <consortium name="The Broad Institute Genomics Platform"/>
            <consortium name="The Broad Institute Genome Sequencing Center for Infectious Disease"/>
            <person name="Wu L."/>
            <person name="Ma J."/>
        </authorList>
    </citation>
    <scope>NUCLEOTIDE SEQUENCE [LARGE SCALE GENOMIC DNA]</scope>
    <source>
        <strain evidence="2 3">JCM 16331</strain>
    </source>
</reference>
<keyword evidence="1" id="KW-0472">Membrane</keyword>